<comment type="caution">
    <text evidence="4">The sequence shown here is derived from an EMBL/GenBank/DDBJ whole genome shotgun (WGS) entry which is preliminary data.</text>
</comment>
<evidence type="ECO:0000256" key="2">
    <source>
        <dbReference type="ARBA" id="ARBA00022553"/>
    </source>
</evidence>
<dbReference type="SUPFAM" id="SSF56801">
    <property type="entry name" value="Acetyl-CoA synthetase-like"/>
    <property type="match status" value="1"/>
</dbReference>
<proteinExistence type="predicted"/>
<protein>
    <recommendedName>
        <fullName evidence="3">AMP-dependent synthetase/ligase domain-containing protein</fullName>
    </recommendedName>
</protein>
<gene>
    <name evidence="4" type="ORF">ACN38_g555</name>
</gene>
<reference evidence="4 5" key="1">
    <citation type="submission" date="2015-08" db="EMBL/GenBank/DDBJ databases">
        <title>Genome sequencing of Penicillium nordicum.</title>
        <authorList>
            <person name="Nguyen H.D."/>
            <person name="Seifert K.A."/>
        </authorList>
    </citation>
    <scope>NUCLEOTIDE SEQUENCE [LARGE SCALE GENOMIC DNA]</scope>
    <source>
        <strain evidence="4 5">DAOMC 185683</strain>
    </source>
</reference>
<dbReference type="AlphaFoldDB" id="A0A0M8PD68"/>
<feature type="domain" description="AMP-dependent synthetase/ligase" evidence="3">
    <location>
        <begin position="2"/>
        <end position="95"/>
    </location>
</feature>
<keyword evidence="5" id="KW-1185">Reference proteome</keyword>
<dbReference type="InterPro" id="IPR000873">
    <property type="entry name" value="AMP-dep_synth/lig_dom"/>
</dbReference>
<dbReference type="Pfam" id="PF00501">
    <property type="entry name" value="AMP-binding"/>
    <property type="match status" value="1"/>
</dbReference>
<evidence type="ECO:0000256" key="1">
    <source>
        <dbReference type="ARBA" id="ARBA00022450"/>
    </source>
</evidence>
<dbReference type="OrthoDB" id="4423949at2759"/>
<dbReference type="Gene3D" id="3.40.50.980">
    <property type="match status" value="2"/>
</dbReference>
<sequence length="117" mass="13005">MTAIEYGKCAVSYDELHFKALQLVHLIRQESPKPGTPIAIAIPRGVNHILAQIAIAYAGGTCVPLDTKHPDVFLQKLVQNLDVKLALVDIDNWSRHLEIDNILVDHTPSPELSDEEF</sequence>
<dbReference type="Proteomes" id="UP000037696">
    <property type="component" value="Unassembled WGS sequence"/>
</dbReference>
<evidence type="ECO:0000259" key="3">
    <source>
        <dbReference type="Pfam" id="PF00501"/>
    </source>
</evidence>
<dbReference type="STRING" id="229535.A0A0M8PD68"/>
<name>A0A0M8PD68_9EURO</name>
<dbReference type="PANTHER" id="PTHR44845">
    <property type="entry name" value="CARRIER DOMAIN-CONTAINING PROTEIN"/>
    <property type="match status" value="1"/>
</dbReference>
<organism evidence="4 5">
    <name type="scientific">Penicillium nordicum</name>
    <dbReference type="NCBI Taxonomy" id="229535"/>
    <lineage>
        <taxon>Eukaryota</taxon>
        <taxon>Fungi</taxon>
        <taxon>Dikarya</taxon>
        <taxon>Ascomycota</taxon>
        <taxon>Pezizomycotina</taxon>
        <taxon>Eurotiomycetes</taxon>
        <taxon>Eurotiomycetidae</taxon>
        <taxon>Eurotiales</taxon>
        <taxon>Aspergillaceae</taxon>
        <taxon>Penicillium</taxon>
    </lineage>
</organism>
<accession>A0A0M8PD68</accession>
<evidence type="ECO:0000313" key="5">
    <source>
        <dbReference type="Proteomes" id="UP000037696"/>
    </source>
</evidence>
<dbReference type="EMBL" id="LHQQ01000004">
    <property type="protein sequence ID" value="KOS48507.1"/>
    <property type="molecule type" value="Genomic_DNA"/>
</dbReference>
<dbReference type="PANTHER" id="PTHR44845:SF6">
    <property type="entry name" value="BETA-ALANINE-ACTIVATING ENZYME"/>
    <property type="match status" value="1"/>
</dbReference>
<keyword evidence="2" id="KW-0597">Phosphoprotein</keyword>
<evidence type="ECO:0000313" key="4">
    <source>
        <dbReference type="EMBL" id="KOS48507.1"/>
    </source>
</evidence>
<keyword evidence="1" id="KW-0596">Phosphopantetheine</keyword>